<dbReference type="Proteomes" id="UP000243498">
    <property type="component" value="Unassembled WGS sequence"/>
</dbReference>
<reference evidence="2 3" key="1">
    <citation type="journal article" date="2016" name="Genome Biol. Evol.">
        <title>Divergent and convergent evolution of fungal pathogenicity.</title>
        <authorList>
            <person name="Shang Y."/>
            <person name="Xiao G."/>
            <person name="Zheng P."/>
            <person name="Cen K."/>
            <person name="Zhan S."/>
            <person name="Wang C."/>
        </authorList>
    </citation>
    <scope>NUCLEOTIDE SEQUENCE [LARGE SCALE GENOMIC DNA]</scope>
    <source>
        <strain evidence="2 3">RCEF 4871</strain>
    </source>
</reference>
<gene>
    <name evidence="2" type="ORF">NOR_08747</name>
</gene>
<dbReference type="InterPro" id="IPR053008">
    <property type="entry name" value="Phomopsin_biosynth_assoc"/>
</dbReference>
<dbReference type="AlphaFoldDB" id="A0A166VQS2"/>
<evidence type="ECO:0000313" key="2">
    <source>
        <dbReference type="EMBL" id="OAA33930.1"/>
    </source>
</evidence>
<organism evidence="2 3">
    <name type="scientific">Metarhizium rileyi (strain RCEF 4871)</name>
    <name type="common">Nomuraea rileyi</name>
    <dbReference type="NCBI Taxonomy" id="1649241"/>
    <lineage>
        <taxon>Eukaryota</taxon>
        <taxon>Fungi</taxon>
        <taxon>Dikarya</taxon>
        <taxon>Ascomycota</taxon>
        <taxon>Pezizomycotina</taxon>
        <taxon>Sordariomycetes</taxon>
        <taxon>Hypocreomycetidae</taxon>
        <taxon>Hypocreales</taxon>
        <taxon>Clavicipitaceae</taxon>
        <taxon>Metarhizium</taxon>
    </lineage>
</organism>
<name>A0A166VQS2_METRR</name>
<evidence type="ECO:0000256" key="1">
    <source>
        <dbReference type="SAM" id="MobiDB-lite"/>
    </source>
</evidence>
<keyword evidence="3" id="KW-1185">Reference proteome</keyword>
<protein>
    <submittedName>
        <fullName evidence="2">Uncharacterized protein</fullName>
    </submittedName>
</protein>
<proteinExistence type="predicted"/>
<dbReference type="PANTHER" id="PTHR35896:SF3">
    <property type="entry name" value="MAJOR FACILITATOR SUPERFAMILY TRANSPORTER"/>
    <property type="match status" value="1"/>
</dbReference>
<accession>A0A166VQS2</accession>
<dbReference type="OrthoDB" id="3501153at2759"/>
<dbReference type="PANTHER" id="PTHR35896">
    <property type="entry name" value="IG-LIKE DOMAIN-CONTAINING PROTEIN"/>
    <property type="match status" value="1"/>
</dbReference>
<feature type="compositionally biased region" description="Basic and acidic residues" evidence="1">
    <location>
        <begin position="192"/>
        <end position="243"/>
    </location>
</feature>
<comment type="caution">
    <text evidence="2">The sequence shown here is derived from an EMBL/GenBank/DDBJ whole genome shotgun (WGS) entry which is preliminary data.</text>
</comment>
<dbReference type="EMBL" id="AZHC01000077">
    <property type="protein sequence ID" value="OAA33930.1"/>
    <property type="molecule type" value="Genomic_DNA"/>
</dbReference>
<sequence length="243" mass="27792">MACQTRPDPYHPETLQPGKSICDCGKTIKEALERNCVYDALATAWLPPYCRDDELSAKFDRSGPGSNGEWSYFADEAGTVRLDRNQIGLLGETGGKFWTSRNWHIAHCMFYWQKYYRMRETGAIMEERFDNLIHIKHYNSFYTFDYQTLQTSHTATPLHESKMHPLKLSYVAVLLACGVRALPTNGPPNAPPRDEDWKMTIETRDESSAAPPKGEDWKMTIETRDESSAAPPKGEDWKMTIET</sequence>
<dbReference type="STRING" id="1081105.A0A166VQS2"/>
<evidence type="ECO:0000313" key="3">
    <source>
        <dbReference type="Proteomes" id="UP000243498"/>
    </source>
</evidence>
<feature type="region of interest" description="Disordered" evidence="1">
    <location>
        <begin position="183"/>
        <end position="243"/>
    </location>
</feature>